<dbReference type="AlphaFoldDB" id="A0A1S2Y0I4"/>
<organism evidence="2 3">
    <name type="scientific">Cicer arietinum</name>
    <name type="common">Chickpea</name>
    <name type="synonym">Garbanzo</name>
    <dbReference type="NCBI Taxonomy" id="3827"/>
    <lineage>
        <taxon>Eukaryota</taxon>
        <taxon>Viridiplantae</taxon>
        <taxon>Streptophyta</taxon>
        <taxon>Embryophyta</taxon>
        <taxon>Tracheophyta</taxon>
        <taxon>Spermatophyta</taxon>
        <taxon>Magnoliopsida</taxon>
        <taxon>eudicotyledons</taxon>
        <taxon>Gunneridae</taxon>
        <taxon>Pentapetalae</taxon>
        <taxon>rosids</taxon>
        <taxon>fabids</taxon>
        <taxon>Fabales</taxon>
        <taxon>Fabaceae</taxon>
        <taxon>Papilionoideae</taxon>
        <taxon>50 kb inversion clade</taxon>
        <taxon>NPAAA clade</taxon>
        <taxon>Hologalegina</taxon>
        <taxon>IRL clade</taxon>
        <taxon>Cicereae</taxon>
        <taxon>Cicer</taxon>
    </lineage>
</organism>
<evidence type="ECO:0000313" key="2">
    <source>
        <dbReference type="Proteomes" id="UP000087171"/>
    </source>
</evidence>
<dbReference type="Proteomes" id="UP000087171">
    <property type="component" value="Chromosome Ca4"/>
</dbReference>
<gene>
    <name evidence="3" type="primary">LOC101509400</name>
</gene>
<dbReference type="PANTHER" id="PTHR33133">
    <property type="entry name" value="OS08G0107100 PROTEIN-RELATED"/>
    <property type="match status" value="1"/>
</dbReference>
<dbReference type="PaxDb" id="3827-XP_004497350.1"/>
<accession>A0A1S2Y0I4</accession>
<keyword evidence="1" id="KW-1133">Transmembrane helix</keyword>
<feature type="transmembrane region" description="Helical" evidence="1">
    <location>
        <begin position="167"/>
        <end position="190"/>
    </location>
</feature>
<proteinExistence type="predicted"/>
<feature type="transmembrane region" description="Helical" evidence="1">
    <location>
        <begin position="135"/>
        <end position="161"/>
    </location>
</feature>
<keyword evidence="1" id="KW-0812">Transmembrane</keyword>
<evidence type="ECO:0000313" key="3">
    <source>
        <dbReference type="RefSeq" id="XP_004497350.2"/>
    </source>
</evidence>
<reference evidence="2" key="1">
    <citation type="journal article" date="2013" name="Nat. Biotechnol.">
        <title>Draft genome sequence of chickpea (Cicer arietinum) provides a resource for trait improvement.</title>
        <authorList>
            <person name="Varshney R.K."/>
            <person name="Song C."/>
            <person name="Saxena R.K."/>
            <person name="Azam S."/>
            <person name="Yu S."/>
            <person name="Sharpe A.G."/>
            <person name="Cannon S."/>
            <person name="Baek J."/>
            <person name="Rosen B.D."/>
            <person name="Tar'an B."/>
            <person name="Millan T."/>
            <person name="Zhang X."/>
            <person name="Ramsay L.D."/>
            <person name="Iwata A."/>
            <person name="Wang Y."/>
            <person name="Nelson W."/>
            <person name="Farmer A.D."/>
            <person name="Gaur P.M."/>
            <person name="Soderlund C."/>
            <person name="Penmetsa R.V."/>
            <person name="Xu C."/>
            <person name="Bharti A.K."/>
            <person name="He W."/>
            <person name="Winter P."/>
            <person name="Zhao S."/>
            <person name="Hane J.K."/>
            <person name="Carrasquilla-Garcia N."/>
            <person name="Condie J.A."/>
            <person name="Upadhyaya H.D."/>
            <person name="Luo M.C."/>
            <person name="Thudi M."/>
            <person name="Gowda C.L."/>
            <person name="Singh N.P."/>
            <person name="Lichtenzveig J."/>
            <person name="Gali K.K."/>
            <person name="Rubio J."/>
            <person name="Nadarajan N."/>
            <person name="Dolezel J."/>
            <person name="Bansal K.C."/>
            <person name="Xu X."/>
            <person name="Edwards D."/>
            <person name="Zhang G."/>
            <person name="Kahl G."/>
            <person name="Gil J."/>
            <person name="Singh K.B."/>
            <person name="Datta S.K."/>
            <person name="Jackson S.A."/>
            <person name="Wang J."/>
            <person name="Cook D.R."/>
        </authorList>
    </citation>
    <scope>NUCLEOTIDE SEQUENCE [LARGE SCALE GENOMIC DNA]</scope>
    <source>
        <strain evidence="2">cv. CDC Frontier</strain>
    </source>
</reference>
<keyword evidence="1" id="KW-0472">Membrane</keyword>
<keyword evidence="2" id="KW-1185">Reference proteome</keyword>
<reference evidence="3" key="2">
    <citation type="submission" date="2025-08" db="UniProtKB">
        <authorList>
            <consortium name="RefSeq"/>
        </authorList>
    </citation>
    <scope>IDENTIFICATION</scope>
    <source>
        <tissue evidence="3">Etiolated seedlings</tissue>
    </source>
</reference>
<feature type="transmembrane region" description="Helical" evidence="1">
    <location>
        <begin position="93"/>
        <end position="114"/>
    </location>
</feature>
<dbReference type="RefSeq" id="XP_004497350.2">
    <property type="nucleotide sequence ID" value="XM_004497293.3"/>
</dbReference>
<sequence length="272" mass="29871">MLIVKGKEGWVWVLLEPLRIIHNNKLVFFSIASFTTLPLSFLLFTLSISTYTLHNHIYHVEALARFTSTLMEARHVSHESRDNVVYLFRIRSFFYLLCLPLSLAAVVSSVYTTHTTLQGKTFTLTSALKNNWKRPFITVIFVYVILMAFSPVLRVIATLFFSHETRFLIMVIGSVFEVYLMAVMGLGLVVSIVEDRFGWDAICVGSGVNIRVGSFGKSDGIEGSTSLSLDAGTFFAGGAGALPLSLASILCVGIGTLFVIVGGGEGIEVDIL</sequence>
<evidence type="ECO:0000256" key="1">
    <source>
        <dbReference type="SAM" id="Phobius"/>
    </source>
</evidence>
<dbReference type="eggNOG" id="ENOG502RXUR">
    <property type="taxonomic scope" value="Eukaryota"/>
</dbReference>
<feature type="transmembrane region" description="Helical" evidence="1">
    <location>
        <begin position="26"/>
        <end position="48"/>
    </location>
</feature>
<dbReference type="OrthoDB" id="1293150at2759"/>
<dbReference type="PANTHER" id="PTHR33133:SF20">
    <property type="entry name" value="PROTEIN, PUTATIVE-RELATED"/>
    <property type="match status" value="1"/>
</dbReference>
<protein>
    <submittedName>
        <fullName evidence="3">Uncharacterized protein LOC101509400</fullName>
    </submittedName>
</protein>
<name>A0A1S2Y0I4_CICAR</name>